<comment type="caution">
    <text evidence="1">The sequence shown here is derived from an EMBL/GenBank/DDBJ whole genome shotgun (WGS) entry which is preliminary data.</text>
</comment>
<reference evidence="1 2" key="1">
    <citation type="submission" date="2022-06" db="EMBL/GenBank/DDBJ databases">
        <title>A taxonomic note on the genus Prevotella: Description of four novel genera and emended description of the genera Hallella and Xylanibacter.</title>
        <authorList>
            <person name="Hitch T.C.A."/>
        </authorList>
    </citation>
    <scope>NUCLEOTIDE SEQUENCE [LARGE SCALE GENOMIC DNA]</scope>
    <source>
        <strain evidence="1 2">DSM 100619</strain>
    </source>
</reference>
<organism evidence="1 2">
    <name type="scientific">Segatella cerevisiae</name>
    <dbReference type="NCBI Taxonomy" id="2053716"/>
    <lineage>
        <taxon>Bacteria</taxon>
        <taxon>Pseudomonadati</taxon>
        <taxon>Bacteroidota</taxon>
        <taxon>Bacteroidia</taxon>
        <taxon>Bacteroidales</taxon>
        <taxon>Prevotellaceae</taxon>
        <taxon>Segatella</taxon>
    </lineage>
</organism>
<sequence>MESNAFDDIIGQKEAIDRLLQLVQEDRIPHAILFCGPKGCGKMALAMVFARYLLIEDTHDPAARKNAAAMLSKWEHPDLHFTYPTIKLPNMGSDHKPVSEDFAKQWHQLLSEGIYFTIEQWLQLMGGGNKQAIITAAESDSISHNLSLMSSQGGYKISLIWLPERLGQEASNKLLKILEEPPQKTLFLLVSERPDLLLDTIISRAQHFYMKKIDAPDIEQALVERRGINPEDAQRIARVSNGNWDLALEEISTGNENKEFLDKFEQLMRKAYSRKVQELKDWSLQINDFGREKQIRMLNYFLRLVRENFIYNFHRPELNYMTQAEENFSKNFARFIHESNIVGIARLYNEAITDISRNANAKIVFYDIALQTMLLIRK</sequence>
<evidence type="ECO:0000313" key="1">
    <source>
        <dbReference type="EMBL" id="MCO6026104.1"/>
    </source>
</evidence>
<proteinExistence type="predicted"/>
<dbReference type="PANTHER" id="PTHR11669:SF8">
    <property type="entry name" value="DNA POLYMERASE III SUBUNIT DELTA"/>
    <property type="match status" value="1"/>
</dbReference>
<dbReference type="SUPFAM" id="SSF52540">
    <property type="entry name" value="P-loop containing nucleoside triphosphate hydrolases"/>
    <property type="match status" value="1"/>
</dbReference>
<dbReference type="InterPro" id="IPR050238">
    <property type="entry name" value="DNA_Rep/Repair_Clamp_Loader"/>
</dbReference>
<dbReference type="Pfam" id="PF13177">
    <property type="entry name" value="DNA_pol3_delta2"/>
    <property type="match status" value="1"/>
</dbReference>
<protein>
    <submittedName>
        <fullName evidence="1">DNA polymerase III subunit delta</fullName>
    </submittedName>
</protein>
<name>A0ABT1BYP7_9BACT</name>
<dbReference type="Proteomes" id="UP001204015">
    <property type="component" value="Unassembled WGS sequence"/>
</dbReference>
<dbReference type="EMBL" id="JAMXLY010000039">
    <property type="protein sequence ID" value="MCO6026104.1"/>
    <property type="molecule type" value="Genomic_DNA"/>
</dbReference>
<dbReference type="Gene3D" id="3.40.50.300">
    <property type="entry name" value="P-loop containing nucleotide triphosphate hydrolases"/>
    <property type="match status" value="1"/>
</dbReference>
<evidence type="ECO:0000313" key="2">
    <source>
        <dbReference type="Proteomes" id="UP001204015"/>
    </source>
</evidence>
<dbReference type="PANTHER" id="PTHR11669">
    <property type="entry name" value="REPLICATION FACTOR C / DNA POLYMERASE III GAMMA-TAU SUBUNIT"/>
    <property type="match status" value="1"/>
</dbReference>
<keyword evidence="2" id="KW-1185">Reference proteome</keyword>
<dbReference type="RefSeq" id="WP_252761461.1">
    <property type="nucleotide sequence ID" value="NZ_JAMXLY010000039.1"/>
</dbReference>
<gene>
    <name evidence="1" type="ORF">NG821_09675</name>
</gene>
<dbReference type="InterPro" id="IPR027417">
    <property type="entry name" value="P-loop_NTPase"/>
</dbReference>
<accession>A0ABT1BYP7</accession>